<name>A0A369LDR2_9ACTN</name>
<gene>
    <name evidence="2" type="ORF">C1880_04400</name>
</gene>
<keyword evidence="2" id="KW-0808">Transferase</keyword>
<dbReference type="GO" id="GO:0032259">
    <property type="term" value="P:methylation"/>
    <property type="evidence" value="ECO:0007669"/>
    <property type="project" value="UniProtKB-KW"/>
</dbReference>
<accession>A0A369LDR2</accession>
<dbReference type="STRING" id="1034345.GCA_000236865_00432"/>
<evidence type="ECO:0000313" key="3">
    <source>
        <dbReference type="Proteomes" id="UP000253792"/>
    </source>
</evidence>
<evidence type="ECO:0000313" key="2">
    <source>
        <dbReference type="EMBL" id="RDB56285.1"/>
    </source>
</evidence>
<sequence length="290" mass="32240">MLTTTDWNAEWMALQQARRKADDPSYWDSRSHTFPTSTEPSAYARRFIELADIQPRETVFDMGCGTGALAVPLGLAGHKVVAADFSRGMLDRMSEALKQVDVHTVFPMQLSWEEDWAAKGVRPDMVDVCTASRSIATANLRDSLLRLTDIARRRACITLTTGSSPRTDERIMADLGLKDALCPDYLYAINILAAEGILPQVDFIRSERNDSFDTPEQAVESLRRMIDGAAGAVVGEQQRQAAYARLHAWLNDNLVPNEHAGSPDGHGGVQKALRLRNPRVITWAFIAWDK</sequence>
<dbReference type="CDD" id="cd02440">
    <property type="entry name" value="AdoMet_MTases"/>
    <property type="match status" value="1"/>
</dbReference>
<dbReference type="EMBL" id="PPTP01000003">
    <property type="protein sequence ID" value="RDB56285.1"/>
    <property type="molecule type" value="Genomic_DNA"/>
</dbReference>
<comment type="caution">
    <text evidence="2">The sequence shown here is derived from an EMBL/GenBank/DDBJ whole genome shotgun (WGS) entry which is preliminary data.</text>
</comment>
<evidence type="ECO:0000259" key="1">
    <source>
        <dbReference type="Pfam" id="PF13649"/>
    </source>
</evidence>
<organism evidence="2 3">
    <name type="scientific">Senegalimassilia anaerobia</name>
    <dbReference type="NCBI Taxonomy" id="1473216"/>
    <lineage>
        <taxon>Bacteria</taxon>
        <taxon>Bacillati</taxon>
        <taxon>Actinomycetota</taxon>
        <taxon>Coriobacteriia</taxon>
        <taxon>Coriobacteriales</taxon>
        <taxon>Coriobacteriaceae</taxon>
        <taxon>Senegalimassilia</taxon>
    </lineage>
</organism>
<dbReference type="GO" id="GO:0008168">
    <property type="term" value="F:methyltransferase activity"/>
    <property type="evidence" value="ECO:0007669"/>
    <property type="project" value="UniProtKB-KW"/>
</dbReference>
<protein>
    <submittedName>
        <fullName evidence="2">Methyltransferase type 12</fullName>
    </submittedName>
</protein>
<dbReference type="Gene3D" id="3.40.50.150">
    <property type="entry name" value="Vaccinia Virus protein VP39"/>
    <property type="match status" value="1"/>
</dbReference>
<proteinExistence type="predicted"/>
<dbReference type="AlphaFoldDB" id="A0A369LDR2"/>
<dbReference type="OrthoDB" id="21342at2"/>
<dbReference type="Proteomes" id="UP000253792">
    <property type="component" value="Unassembled WGS sequence"/>
</dbReference>
<keyword evidence="2" id="KW-0489">Methyltransferase</keyword>
<dbReference type="Pfam" id="PF13649">
    <property type="entry name" value="Methyltransf_25"/>
    <property type="match status" value="1"/>
</dbReference>
<feature type="domain" description="Methyltransferase" evidence="1">
    <location>
        <begin position="59"/>
        <end position="109"/>
    </location>
</feature>
<dbReference type="InterPro" id="IPR029063">
    <property type="entry name" value="SAM-dependent_MTases_sf"/>
</dbReference>
<dbReference type="InterPro" id="IPR041698">
    <property type="entry name" value="Methyltransf_25"/>
</dbReference>
<keyword evidence="3" id="KW-1185">Reference proteome</keyword>
<dbReference type="SUPFAM" id="SSF53335">
    <property type="entry name" value="S-adenosyl-L-methionine-dependent methyltransferases"/>
    <property type="match status" value="1"/>
</dbReference>
<reference evidence="2 3" key="1">
    <citation type="journal article" date="2018" name="Elife">
        <title>Discovery and characterization of a prevalent human gut bacterial enzyme sufficient for the inactivation of a family of plant toxins.</title>
        <authorList>
            <person name="Koppel N."/>
            <person name="Bisanz J.E."/>
            <person name="Pandelia M.E."/>
            <person name="Turnbaugh P.J."/>
            <person name="Balskus E.P."/>
        </authorList>
    </citation>
    <scope>NUCLEOTIDE SEQUENCE [LARGE SCALE GENOMIC DNA]</scope>
    <source>
        <strain evidence="3">anaerobia AP69FAA</strain>
    </source>
</reference>